<accession>A0A1G2BMN1</accession>
<protein>
    <recommendedName>
        <fullName evidence="3">DUF3006 domain-containing protein</fullName>
    </recommendedName>
</protein>
<evidence type="ECO:0000313" key="1">
    <source>
        <dbReference type="EMBL" id="OGY89819.1"/>
    </source>
</evidence>
<gene>
    <name evidence="1" type="ORF">A2677_01135</name>
</gene>
<proteinExistence type="predicted"/>
<dbReference type="EMBL" id="MHKK01000023">
    <property type="protein sequence ID" value="OGY89819.1"/>
    <property type="molecule type" value="Genomic_DNA"/>
</dbReference>
<dbReference type="Proteomes" id="UP000177817">
    <property type="component" value="Unassembled WGS sequence"/>
</dbReference>
<organism evidence="1 2">
    <name type="scientific">Candidatus Komeilibacteria bacterium RIFCSPHIGHO2_01_FULL_52_14</name>
    <dbReference type="NCBI Taxonomy" id="1798549"/>
    <lineage>
        <taxon>Bacteria</taxon>
        <taxon>Candidatus Komeiliibacteriota</taxon>
    </lineage>
</organism>
<comment type="caution">
    <text evidence="1">The sequence shown here is derived from an EMBL/GenBank/DDBJ whole genome shotgun (WGS) entry which is preliminary data.</text>
</comment>
<evidence type="ECO:0000313" key="2">
    <source>
        <dbReference type="Proteomes" id="UP000177817"/>
    </source>
</evidence>
<name>A0A1G2BMN1_9BACT</name>
<evidence type="ECO:0008006" key="3">
    <source>
        <dbReference type="Google" id="ProtNLM"/>
    </source>
</evidence>
<sequence length="80" mass="8899">MLLDNLHVVVDDVTMNVVILQTDEGQRLEIPRQMLPDVIRGVELYLAIDDFPLARAGKQAKDILNELIQPSASPDSEKSS</sequence>
<reference evidence="1 2" key="1">
    <citation type="journal article" date="2016" name="Nat. Commun.">
        <title>Thousands of microbial genomes shed light on interconnected biogeochemical processes in an aquifer system.</title>
        <authorList>
            <person name="Anantharaman K."/>
            <person name="Brown C.T."/>
            <person name="Hug L.A."/>
            <person name="Sharon I."/>
            <person name="Castelle C.J."/>
            <person name="Probst A.J."/>
            <person name="Thomas B.C."/>
            <person name="Singh A."/>
            <person name="Wilkins M.J."/>
            <person name="Karaoz U."/>
            <person name="Brodie E.L."/>
            <person name="Williams K.H."/>
            <person name="Hubbard S.S."/>
            <person name="Banfield J.F."/>
        </authorList>
    </citation>
    <scope>NUCLEOTIDE SEQUENCE [LARGE SCALE GENOMIC DNA]</scope>
</reference>
<dbReference type="AlphaFoldDB" id="A0A1G2BMN1"/>